<dbReference type="RefSeq" id="WP_307684292.1">
    <property type="nucleotide sequence ID" value="NZ_JAUSRD010000003.1"/>
</dbReference>
<accession>A0AAW8CPT9</accession>
<feature type="transmembrane region" description="Helical" evidence="1">
    <location>
        <begin position="20"/>
        <end position="37"/>
    </location>
</feature>
<sequence length="109" mass="11659">MEEVVRGVSVMWADESLRPLLLGAIATAMVIGVLVAAMRAWAHRRGLDDAIGHRVHPAVRFAISLLLGLGCAAVLVRGDVTWPIPVAGIALSLCFMAYFGLRALRGQPE</sequence>
<keyword evidence="1" id="KW-0812">Transmembrane</keyword>
<gene>
    <name evidence="2" type="ORF">J2W31_001417</name>
</gene>
<comment type="caution">
    <text evidence="2">The sequence shown here is derived from an EMBL/GenBank/DDBJ whole genome shotgun (WGS) entry which is preliminary data.</text>
</comment>
<proteinExistence type="predicted"/>
<organism evidence="2 3">
    <name type="scientific">Variovorax boronicumulans</name>
    <dbReference type="NCBI Taxonomy" id="436515"/>
    <lineage>
        <taxon>Bacteria</taxon>
        <taxon>Pseudomonadati</taxon>
        <taxon>Pseudomonadota</taxon>
        <taxon>Betaproteobacteria</taxon>
        <taxon>Burkholderiales</taxon>
        <taxon>Comamonadaceae</taxon>
        <taxon>Variovorax</taxon>
    </lineage>
</organism>
<protein>
    <submittedName>
        <fullName evidence="2">Lysophospholipase L1 biosynthesis ABC-type transport system permease subunit</fullName>
    </submittedName>
</protein>
<keyword evidence="1" id="KW-0472">Membrane</keyword>
<feature type="transmembrane region" description="Helical" evidence="1">
    <location>
        <begin position="58"/>
        <end position="76"/>
    </location>
</feature>
<keyword evidence="1" id="KW-1133">Transmembrane helix</keyword>
<dbReference type="EMBL" id="JAUSRD010000003">
    <property type="protein sequence ID" value="MDP9892312.1"/>
    <property type="molecule type" value="Genomic_DNA"/>
</dbReference>
<evidence type="ECO:0000313" key="3">
    <source>
        <dbReference type="Proteomes" id="UP001242045"/>
    </source>
</evidence>
<evidence type="ECO:0000313" key="2">
    <source>
        <dbReference type="EMBL" id="MDP9892312.1"/>
    </source>
</evidence>
<dbReference type="AlphaFoldDB" id="A0AAW8CPT9"/>
<evidence type="ECO:0000256" key="1">
    <source>
        <dbReference type="SAM" id="Phobius"/>
    </source>
</evidence>
<reference evidence="2" key="1">
    <citation type="submission" date="2023-07" db="EMBL/GenBank/DDBJ databases">
        <title>Sorghum-associated microbial communities from plants grown in Nebraska, USA.</title>
        <authorList>
            <person name="Schachtman D."/>
        </authorList>
    </citation>
    <scope>NUCLEOTIDE SEQUENCE</scope>
    <source>
        <strain evidence="2">DS3754</strain>
    </source>
</reference>
<feature type="transmembrane region" description="Helical" evidence="1">
    <location>
        <begin position="82"/>
        <end position="101"/>
    </location>
</feature>
<dbReference type="Proteomes" id="UP001242045">
    <property type="component" value="Unassembled WGS sequence"/>
</dbReference>
<name>A0AAW8CPT9_9BURK</name>